<name>A0A0W0VE64_9GAMM</name>
<dbReference type="PATRIC" id="fig|456.5.peg.2922"/>
<dbReference type="InterPro" id="IPR004827">
    <property type="entry name" value="bZIP"/>
</dbReference>
<proteinExistence type="predicted"/>
<protein>
    <recommendedName>
        <fullName evidence="2">BZIP domain-containing protein</fullName>
    </recommendedName>
</protein>
<feature type="coiled-coil region" evidence="1">
    <location>
        <begin position="266"/>
        <end position="335"/>
    </location>
</feature>
<comment type="caution">
    <text evidence="3">The sequence shown here is derived from an EMBL/GenBank/DDBJ whole genome shotgun (WGS) entry which is preliminary data.</text>
</comment>
<dbReference type="AlphaFoldDB" id="A0A0W0VE64"/>
<evidence type="ECO:0000259" key="2">
    <source>
        <dbReference type="PROSITE" id="PS00036"/>
    </source>
</evidence>
<organism evidence="3 4">
    <name type="scientific">Legionella jordanis</name>
    <dbReference type="NCBI Taxonomy" id="456"/>
    <lineage>
        <taxon>Bacteria</taxon>
        <taxon>Pseudomonadati</taxon>
        <taxon>Pseudomonadota</taxon>
        <taxon>Gammaproteobacteria</taxon>
        <taxon>Legionellales</taxon>
        <taxon>Legionellaceae</taxon>
        <taxon>Legionella</taxon>
    </lineage>
</organism>
<reference evidence="3 4" key="1">
    <citation type="submission" date="2015-11" db="EMBL/GenBank/DDBJ databases">
        <title>Genomic analysis of 38 Legionella species identifies large and diverse effector repertoires.</title>
        <authorList>
            <person name="Burstein D."/>
            <person name="Amaro F."/>
            <person name="Zusman T."/>
            <person name="Lifshitz Z."/>
            <person name="Cohen O."/>
            <person name="Gilbert J.A."/>
            <person name="Pupko T."/>
            <person name="Shuman H.A."/>
            <person name="Segal G."/>
        </authorList>
    </citation>
    <scope>NUCLEOTIDE SEQUENCE [LARGE SCALE GENOMIC DNA]</scope>
    <source>
        <strain evidence="3 4">BL-540</strain>
    </source>
</reference>
<gene>
    <name evidence="3" type="ORF">Ljor_2727</name>
</gene>
<keyword evidence="4" id="KW-1185">Reference proteome</keyword>
<sequence>MSKFYDNQIKRQMDLQSFFGESLGKEFSELIHRQRQHLDFFLKSTSPMEAQQQLQAYTFMYQQQQRLLHLSLFSSLMPIYLPDLEAQEIKDALNEKFSKTGIETKNFEPSYQPVFNAEFDDFYQELPAHPFDEELILTSSGSGLPLLELPPAEDCVYPSTLPQYSGSNPLGFFALPSSQPAPVHLPKEQDEEKKCLTNPGEPSRALSANKRLSNREMATEEVLAKMEVLRNKRQKKGLNQEERQTLRRYSNMISARESRERRAKSLENIQGQLAEEVKNRKELEQKNERLFHQLKADVQLLSLLLGTIPETSVAIPAIEKRLAELNAVIEEKLQEDSPRDGLRSDFV</sequence>
<evidence type="ECO:0000313" key="3">
    <source>
        <dbReference type="EMBL" id="KTD18421.1"/>
    </source>
</evidence>
<dbReference type="EMBL" id="LNYJ01000011">
    <property type="protein sequence ID" value="KTD18421.1"/>
    <property type="molecule type" value="Genomic_DNA"/>
</dbReference>
<dbReference type="STRING" id="456.Ljor_2727"/>
<evidence type="ECO:0000313" key="4">
    <source>
        <dbReference type="Proteomes" id="UP000055035"/>
    </source>
</evidence>
<dbReference type="Proteomes" id="UP000055035">
    <property type="component" value="Unassembled WGS sequence"/>
</dbReference>
<feature type="domain" description="BZIP" evidence="2">
    <location>
        <begin position="247"/>
        <end position="261"/>
    </location>
</feature>
<evidence type="ECO:0000256" key="1">
    <source>
        <dbReference type="SAM" id="Coils"/>
    </source>
</evidence>
<dbReference type="PROSITE" id="PS00036">
    <property type="entry name" value="BZIP_BASIC"/>
    <property type="match status" value="1"/>
</dbReference>
<keyword evidence="1" id="KW-0175">Coiled coil</keyword>
<dbReference type="GO" id="GO:0003700">
    <property type="term" value="F:DNA-binding transcription factor activity"/>
    <property type="evidence" value="ECO:0007669"/>
    <property type="project" value="InterPro"/>
</dbReference>
<accession>A0A0W0VE64</accession>
<dbReference type="RefSeq" id="WP_058472083.1">
    <property type="nucleotide sequence ID" value="NZ_CAAAIC010000005.1"/>
</dbReference>